<proteinExistence type="predicted"/>
<evidence type="ECO:0000313" key="1">
    <source>
        <dbReference type="EMBL" id="PWN53040.1"/>
    </source>
</evidence>
<organism evidence="1 2">
    <name type="scientific">Violaceomyces palustris</name>
    <dbReference type="NCBI Taxonomy" id="1673888"/>
    <lineage>
        <taxon>Eukaryota</taxon>
        <taxon>Fungi</taxon>
        <taxon>Dikarya</taxon>
        <taxon>Basidiomycota</taxon>
        <taxon>Ustilaginomycotina</taxon>
        <taxon>Ustilaginomycetes</taxon>
        <taxon>Violaceomycetales</taxon>
        <taxon>Violaceomycetaceae</taxon>
        <taxon>Violaceomyces</taxon>
    </lineage>
</organism>
<name>A0ACD0P4T7_9BASI</name>
<dbReference type="Proteomes" id="UP000245626">
    <property type="component" value="Unassembled WGS sequence"/>
</dbReference>
<reference evidence="1 2" key="1">
    <citation type="journal article" date="2018" name="Mol. Biol. Evol.">
        <title>Broad Genomic Sampling Reveals a Smut Pathogenic Ancestry of the Fungal Clade Ustilaginomycotina.</title>
        <authorList>
            <person name="Kijpornyongpan T."/>
            <person name="Mondo S.J."/>
            <person name="Barry K."/>
            <person name="Sandor L."/>
            <person name="Lee J."/>
            <person name="Lipzen A."/>
            <person name="Pangilinan J."/>
            <person name="LaButti K."/>
            <person name="Hainaut M."/>
            <person name="Henrissat B."/>
            <person name="Grigoriev I.V."/>
            <person name="Spatafora J.W."/>
            <person name="Aime M.C."/>
        </authorList>
    </citation>
    <scope>NUCLEOTIDE SEQUENCE [LARGE SCALE GENOMIC DNA]</scope>
    <source>
        <strain evidence="1 2">SA 807</strain>
    </source>
</reference>
<dbReference type="EMBL" id="KZ819744">
    <property type="protein sequence ID" value="PWN53040.1"/>
    <property type="molecule type" value="Genomic_DNA"/>
</dbReference>
<sequence length="175" mass="19885">MARPPSPGDDATPFLLRCYIKHAPFRPVTDFGLDFRPIEEECKLYVWRTTTLREITQMLHEAQPSFSGPRSLHAFRVIYYDRNHSGYAAREAGLGVTRVPLANLESLLEVSSDNRDKDGRDQAWSASFDKFKQEVDESSARTTLQQLNIQDGDILDCVVKAECSNHYSHLPRGGR</sequence>
<gene>
    <name evidence="1" type="ORF">IE53DRAFT_384473</name>
</gene>
<accession>A0ACD0P4T7</accession>
<keyword evidence="2" id="KW-1185">Reference proteome</keyword>
<protein>
    <submittedName>
        <fullName evidence="1">Uncharacterized protein</fullName>
    </submittedName>
</protein>
<evidence type="ECO:0000313" key="2">
    <source>
        <dbReference type="Proteomes" id="UP000245626"/>
    </source>
</evidence>